<feature type="domain" description="G" evidence="2">
    <location>
        <begin position="320"/>
        <end position="386"/>
    </location>
</feature>
<dbReference type="EMBL" id="NMUH01007073">
    <property type="protein sequence ID" value="MQM16580.1"/>
    <property type="molecule type" value="Genomic_DNA"/>
</dbReference>
<dbReference type="InterPro" id="IPR027417">
    <property type="entry name" value="P-loop_NTPase"/>
</dbReference>
<evidence type="ECO:0000256" key="1">
    <source>
        <dbReference type="SAM" id="MobiDB-lite"/>
    </source>
</evidence>
<name>A0A843XBD1_COLES</name>
<protein>
    <recommendedName>
        <fullName evidence="2">G domain-containing protein</fullName>
    </recommendedName>
</protein>
<evidence type="ECO:0000313" key="3">
    <source>
        <dbReference type="EMBL" id="MQM16580.1"/>
    </source>
</evidence>
<dbReference type="PANTHER" id="PTHR46434">
    <property type="entry name" value="GENETIC INTERACTOR OF PROHIBITINS 3, MITOCHONDRIAL"/>
    <property type="match status" value="1"/>
</dbReference>
<evidence type="ECO:0000259" key="2">
    <source>
        <dbReference type="Pfam" id="PF01926"/>
    </source>
</evidence>
<dbReference type="CDD" id="cd01855">
    <property type="entry name" value="YqeH"/>
    <property type="match status" value="1"/>
</dbReference>
<dbReference type="PANTHER" id="PTHR46434:SF1">
    <property type="entry name" value="GENETIC INTERACTOR OF PROHIBITINS 3, MITOCHONDRIAL"/>
    <property type="match status" value="1"/>
</dbReference>
<dbReference type="AlphaFoldDB" id="A0A843XBD1"/>
<proteinExistence type="predicted"/>
<organism evidence="3 4">
    <name type="scientific">Colocasia esculenta</name>
    <name type="common">Wild taro</name>
    <name type="synonym">Arum esculentum</name>
    <dbReference type="NCBI Taxonomy" id="4460"/>
    <lineage>
        <taxon>Eukaryota</taxon>
        <taxon>Viridiplantae</taxon>
        <taxon>Streptophyta</taxon>
        <taxon>Embryophyta</taxon>
        <taxon>Tracheophyta</taxon>
        <taxon>Spermatophyta</taxon>
        <taxon>Magnoliopsida</taxon>
        <taxon>Liliopsida</taxon>
        <taxon>Araceae</taxon>
        <taxon>Aroideae</taxon>
        <taxon>Colocasieae</taxon>
        <taxon>Colocasia</taxon>
    </lineage>
</organism>
<dbReference type="OrthoDB" id="1696305at2759"/>
<gene>
    <name evidence="3" type="ORF">Taro_049537</name>
</gene>
<reference evidence="3" key="1">
    <citation type="submission" date="2017-07" db="EMBL/GenBank/DDBJ databases">
        <title>Taro Niue Genome Assembly and Annotation.</title>
        <authorList>
            <person name="Atibalentja N."/>
            <person name="Keating K."/>
            <person name="Fields C.J."/>
        </authorList>
    </citation>
    <scope>NUCLEOTIDE SEQUENCE</scope>
    <source>
        <strain evidence="3">Niue_2</strain>
        <tissue evidence="3">Leaf</tissue>
    </source>
</reference>
<dbReference type="InterPro" id="IPR050896">
    <property type="entry name" value="Mito_lipid_metab_GTPase"/>
</dbReference>
<sequence>MLALARRLSSPVPARRLLPLCAAARPAWPPTDSPHKPSPKPSGFLLPPLFALCRPFSSPSGSQPPAPLPPVHLLRGGCYDESRQAPPALPLCPGCGIHMQDSDSGLPGFFSSPTPKSRSYHAPLCRTPVAADEPQISHSLKTGRTQEEGPAEAEEGRDLPNPKPVVCARCHSLRHYGRVKNAAAENLLPDFDFDHMVAPKLVSASGTRSVVLAVVDAADFDGSFPRKVAKMVSASVEEYGSAWKEGKPGNVPRLLLVVTKIDLLPPSLSPTGLEYWVRQRAHEGGASKIAGVHLVSSLRDWGVRHLVDHVRQLAGPRGNVWAVGAQNAGKSTLINAMGKCIGVKVNHLTEAPVPGTTLGIVRVEGILSGQAKLFDTPGILHRHQISMRLTPEEQKLVHVSKELKPRTYRIKVGSRWSW</sequence>
<keyword evidence="4" id="KW-1185">Reference proteome</keyword>
<dbReference type="Proteomes" id="UP000652761">
    <property type="component" value="Unassembled WGS sequence"/>
</dbReference>
<dbReference type="InterPro" id="IPR006073">
    <property type="entry name" value="GTP-bd"/>
</dbReference>
<dbReference type="Gene3D" id="3.40.50.300">
    <property type="entry name" value="P-loop containing nucleotide triphosphate hydrolases"/>
    <property type="match status" value="1"/>
</dbReference>
<dbReference type="GO" id="GO:0005739">
    <property type="term" value="C:mitochondrion"/>
    <property type="evidence" value="ECO:0007669"/>
    <property type="project" value="TreeGrafter"/>
</dbReference>
<dbReference type="Pfam" id="PF01926">
    <property type="entry name" value="MMR_HSR1"/>
    <property type="match status" value="1"/>
</dbReference>
<dbReference type="GO" id="GO:0005525">
    <property type="term" value="F:GTP binding"/>
    <property type="evidence" value="ECO:0007669"/>
    <property type="project" value="InterPro"/>
</dbReference>
<feature type="region of interest" description="Disordered" evidence="1">
    <location>
        <begin position="131"/>
        <end position="161"/>
    </location>
</feature>
<dbReference type="SUPFAM" id="SSF52540">
    <property type="entry name" value="P-loop containing nucleoside triphosphate hydrolases"/>
    <property type="match status" value="1"/>
</dbReference>
<evidence type="ECO:0000313" key="4">
    <source>
        <dbReference type="Proteomes" id="UP000652761"/>
    </source>
</evidence>
<comment type="caution">
    <text evidence="3">The sequence shown here is derived from an EMBL/GenBank/DDBJ whole genome shotgun (WGS) entry which is preliminary data.</text>
</comment>
<accession>A0A843XBD1</accession>